<dbReference type="InterPro" id="IPR058941">
    <property type="entry name" value="HTH_AT3G52170-like"/>
</dbReference>
<proteinExistence type="predicted"/>
<name>A0A067ELM8_CITSI</name>
<dbReference type="Proteomes" id="UP000027120">
    <property type="component" value="Unassembled WGS sequence"/>
</dbReference>
<evidence type="ECO:0000256" key="1">
    <source>
        <dbReference type="SAM" id="MobiDB-lite"/>
    </source>
</evidence>
<evidence type="ECO:0000259" key="2">
    <source>
        <dbReference type="Pfam" id="PF25896"/>
    </source>
</evidence>
<accession>A0A067ELM8</accession>
<dbReference type="PANTHER" id="PTHR34568:SF4">
    <property type="entry name" value="OS02G0638000 PROTEIN"/>
    <property type="match status" value="1"/>
</dbReference>
<sequence length="359" mass="39388">MLKIVRTSPARRFLLNRNRIALTGLNNVVNGSNIQWCGKSYAASVPSDAPKSQRGRRLPRDERKAMVESFVNKYRVTHDGKFPTASDVCKNVGGSYYVVKIILQEVVHKCKSSSTDGTENLVGDGLLKEHEVCIDGGTQNVVDKVAANNVEIGDVSEKHLEVEGGPFTSSVAERNIFEEVENPTAPDGQPGPVNLMTENSNNVSYPQFIKPEGAKMEGARENHLDFVANEIHPFKEETDITFYQGQDTAENGKKEEPEGAPSNFVASESPLPIGETEEVSHPSAGNADEKEEQVVSEVSVESGDTQHKAEQSKGSPELKTSAIDSSSRQTDDAEVPKKTTLWDNLKSFADDFFSMWRKS</sequence>
<reference evidence="3 4" key="1">
    <citation type="submission" date="2014-04" db="EMBL/GenBank/DDBJ databases">
        <authorList>
            <consortium name="International Citrus Genome Consortium"/>
            <person name="Gmitter F."/>
            <person name="Chen C."/>
            <person name="Farmerie W."/>
            <person name="Harkins T."/>
            <person name="Desany B."/>
            <person name="Mohiuddin M."/>
            <person name="Kodira C."/>
            <person name="Borodovsky M."/>
            <person name="Lomsadze A."/>
            <person name="Burns P."/>
            <person name="Jenkins J."/>
            <person name="Prochnik S."/>
            <person name="Shu S."/>
            <person name="Chapman J."/>
            <person name="Pitluck S."/>
            <person name="Schmutz J."/>
            <person name="Rokhsar D."/>
        </authorList>
    </citation>
    <scope>NUCLEOTIDE SEQUENCE</scope>
</reference>
<dbReference type="eggNOG" id="ENOG502S4TR">
    <property type="taxonomic scope" value="Eukaryota"/>
</dbReference>
<dbReference type="InterPro" id="IPR058942">
    <property type="entry name" value="AT3G52170-like"/>
</dbReference>
<feature type="domain" description="AT3G52170-like helix-turn-helix" evidence="2">
    <location>
        <begin position="60"/>
        <end position="106"/>
    </location>
</feature>
<evidence type="ECO:0000313" key="3">
    <source>
        <dbReference type="EMBL" id="KDO55988.1"/>
    </source>
</evidence>
<organism evidence="3 4">
    <name type="scientific">Citrus sinensis</name>
    <name type="common">Sweet orange</name>
    <name type="synonym">Citrus aurantium var. sinensis</name>
    <dbReference type="NCBI Taxonomy" id="2711"/>
    <lineage>
        <taxon>Eukaryota</taxon>
        <taxon>Viridiplantae</taxon>
        <taxon>Streptophyta</taxon>
        <taxon>Embryophyta</taxon>
        <taxon>Tracheophyta</taxon>
        <taxon>Spermatophyta</taxon>
        <taxon>Magnoliopsida</taxon>
        <taxon>eudicotyledons</taxon>
        <taxon>Gunneridae</taxon>
        <taxon>Pentapetalae</taxon>
        <taxon>rosids</taxon>
        <taxon>malvids</taxon>
        <taxon>Sapindales</taxon>
        <taxon>Rutaceae</taxon>
        <taxon>Aurantioideae</taxon>
        <taxon>Citrus</taxon>
    </lineage>
</organism>
<gene>
    <name evidence="3" type="ORF">CISIN_1g018234mg</name>
</gene>
<dbReference type="PaxDb" id="2711-XP_006478154.1"/>
<dbReference type="KEGG" id="cit:102627661"/>
<dbReference type="PANTHER" id="PTHR34568">
    <property type="entry name" value="RRM DOMAIN-CONTAINING PROTEIN"/>
    <property type="match status" value="1"/>
</dbReference>
<dbReference type="Pfam" id="PF25896">
    <property type="entry name" value="HTH_AT3G52170"/>
    <property type="match status" value="1"/>
</dbReference>
<feature type="region of interest" description="Disordered" evidence="1">
    <location>
        <begin position="249"/>
        <end position="338"/>
    </location>
</feature>
<keyword evidence="4" id="KW-1185">Reference proteome</keyword>
<dbReference type="STRING" id="2711.A0A067ELM8"/>
<protein>
    <recommendedName>
        <fullName evidence="2">AT3G52170-like helix-turn-helix domain-containing protein</fullName>
    </recommendedName>
</protein>
<dbReference type="AlphaFoldDB" id="A0A067ELM8"/>
<dbReference type="SMR" id="A0A067ELM8"/>
<evidence type="ECO:0000313" key="4">
    <source>
        <dbReference type="Proteomes" id="UP000027120"/>
    </source>
</evidence>
<dbReference type="EMBL" id="KK784977">
    <property type="protein sequence ID" value="KDO55988.1"/>
    <property type="molecule type" value="Genomic_DNA"/>
</dbReference>